<dbReference type="AlphaFoldDB" id="A0ABD5RSE0"/>
<sequence length="78" mass="8744">MPTTPPPHPPLPWRRHDSHDQTGVLTDYDTEIRAILKEFGSGDVTVDEGDILEYLQTNTTEIELSESALKLDEPLRGS</sequence>
<dbReference type="RefSeq" id="WP_247417992.1">
    <property type="nucleotide sequence ID" value="NZ_JALLGW010000001.1"/>
</dbReference>
<comment type="caution">
    <text evidence="2">The sequence shown here is derived from an EMBL/GenBank/DDBJ whole genome shotgun (WGS) entry which is preliminary data.</text>
</comment>
<keyword evidence="3" id="KW-1185">Reference proteome</keyword>
<name>A0ABD5RSE0_9EURY</name>
<feature type="region of interest" description="Disordered" evidence="1">
    <location>
        <begin position="1"/>
        <end position="21"/>
    </location>
</feature>
<feature type="compositionally biased region" description="Pro residues" evidence="1">
    <location>
        <begin position="1"/>
        <end position="12"/>
    </location>
</feature>
<reference evidence="2 3" key="1">
    <citation type="journal article" date="2019" name="Int. J. Syst. Evol. Microbiol.">
        <title>The Global Catalogue of Microorganisms (GCM) 10K type strain sequencing project: providing services to taxonomists for standard genome sequencing and annotation.</title>
        <authorList>
            <consortium name="The Broad Institute Genomics Platform"/>
            <consortium name="The Broad Institute Genome Sequencing Center for Infectious Disease"/>
            <person name="Wu L."/>
            <person name="Ma J."/>
        </authorList>
    </citation>
    <scope>NUCLEOTIDE SEQUENCE [LARGE SCALE GENOMIC DNA]</scope>
    <source>
        <strain evidence="2 3">CGMCC 1.12543</strain>
    </source>
</reference>
<dbReference type="EMBL" id="JBHSQH010000001">
    <property type="protein sequence ID" value="MFC5973447.1"/>
    <property type="molecule type" value="Genomic_DNA"/>
</dbReference>
<protein>
    <submittedName>
        <fullName evidence="2">Uncharacterized protein</fullName>
    </submittedName>
</protein>
<dbReference type="Proteomes" id="UP001596099">
    <property type="component" value="Unassembled WGS sequence"/>
</dbReference>
<evidence type="ECO:0000313" key="2">
    <source>
        <dbReference type="EMBL" id="MFC5973447.1"/>
    </source>
</evidence>
<evidence type="ECO:0000313" key="3">
    <source>
        <dbReference type="Proteomes" id="UP001596099"/>
    </source>
</evidence>
<organism evidence="2 3">
    <name type="scientific">Halomarina salina</name>
    <dbReference type="NCBI Taxonomy" id="1872699"/>
    <lineage>
        <taxon>Archaea</taxon>
        <taxon>Methanobacteriati</taxon>
        <taxon>Methanobacteriota</taxon>
        <taxon>Stenosarchaea group</taxon>
        <taxon>Halobacteria</taxon>
        <taxon>Halobacteriales</taxon>
        <taxon>Natronomonadaceae</taxon>
        <taxon>Halomarina</taxon>
    </lineage>
</organism>
<evidence type="ECO:0000256" key="1">
    <source>
        <dbReference type="SAM" id="MobiDB-lite"/>
    </source>
</evidence>
<gene>
    <name evidence="2" type="ORF">ACFPYI_19125</name>
</gene>
<proteinExistence type="predicted"/>
<accession>A0ABD5RSE0</accession>